<reference evidence="3" key="1">
    <citation type="submission" date="2023-02" db="EMBL/GenBank/DDBJ databases">
        <title>Identification and recombinant expression of a fungal hydrolase from Papiliotrema laurentii that hydrolyzes apple cutin and clears colloidal polyester polyurethane.</title>
        <authorList>
            <consortium name="DOE Joint Genome Institute"/>
            <person name="Roman V.A."/>
            <person name="Bojanowski C."/>
            <person name="Crable B.R."/>
            <person name="Wagner D.N."/>
            <person name="Hung C.S."/>
            <person name="Nadeau L.J."/>
            <person name="Schratz L."/>
            <person name="Haridas S."/>
            <person name="Pangilinan J."/>
            <person name="Lipzen A."/>
            <person name="Na H."/>
            <person name="Yan M."/>
            <person name="Ng V."/>
            <person name="Grigoriev I.V."/>
            <person name="Spatafora J.W."/>
            <person name="Barlow D."/>
            <person name="Biffinger J."/>
            <person name="Kelley-Loughnane N."/>
            <person name="Varaljay V.A."/>
            <person name="Crookes-Goodson W.J."/>
        </authorList>
    </citation>
    <scope>NUCLEOTIDE SEQUENCE</scope>
    <source>
        <strain evidence="3">5307AH</strain>
    </source>
</reference>
<comment type="caution">
    <text evidence="3">The sequence shown here is derived from an EMBL/GenBank/DDBJ whole genome shotgun (WGS) entry which is preliminary data.</text>
</comment>
<dbReference type="PANTHER" id="PTHR38407">
    <property type="entry name" value="PROTEIN IVY1"/>
    <property type="match status" value="1"/>
</dbReference>
<name>A0AAD9FWG5_PAPLA</name>
<evidence type="ECO:0000313" key="4">
    <source>
        <dbReference type="Proteomes" id="UP001182556"/>
    </source>
</evidence>
<dbReference type="InterPro" id="IPR027267">
    <property type="entry name" value="AH/BAR_dom_sf"/>
</dbReference>
<sequence length="451" mass="48728">MSSSQARPRYESIKSQASSVTPSTWGGPVRPPSPSFSTTTTGSRVNLPAHHMLISRKDLRQSIACFEELMVAAKAYRNALLAMSTATAAFASAMEACSRVKGCRSSNSPLAGAAGLQYLMGNHEGILADTVYRQFEIPLLEALDHYKLVTADRLAAYEKSLHEQSNRIRKTEAENLKVGRRRKRDLQQFRQALAELQRQVDELDAIKAEYHEEVLEGEDELWDTVLGKVAFVIRSQLDFYEKIAGKASDPILEPLVSSIPDPFDSYGPPKEEGQIISVLAPLGMLDPSPKSPRPGISRTASGSGISTPERSTPSKPGPFLTSIISPSKPETSAVLAMGESGWTEEEDRVERARRELSVIDEADRDASSIPLVPDEGRGESAQPPARETSAAAMVGEEDSAGVSGEADPDARVRNPPSETHSAPDTDTESVQASMRGVDLEEAEGNRAGVTA</sequence>
<accession>A0AAD9FWG5</accession>
<evidence type="ECO:0000256" key="2">
    <source>
        <dbReference type="SAM" id="MobiDB-lite"/>
    </source>
</evidence>
<dbReference type="FunFam" id="1.20.1270.60:FF:000075">
    <property type="entry name" value="Related to IVY1-phospholipid-binding protein"/>
    <property type="match status" value="1"/>
</dbReference>
<feature type="compositionally biased region" description="Polar residues" evidence="2">
    <location>
        <begin position="416"/>
        <end position="432"/>
    </location>
</feature>
<dbReference type="EMBL" id="JAODAN010000001">
    <property type="protein sequence ID" value="KAK1927484.1"/>
    <property type="molecule type" value="Genomic_DNA"/>
</dbReference>
<evidence type="ECO:0000313" key="3">
    <source>
        <dbReference type="EMBL" id="KAK1927484.1"/>
    </source>
</evidence>
<dbReference type="SUPFAM" id="SSF103657">
    <property type="entry name" value="BAR/IMD domain-like"/>
    <property type="match status" value="1"/>
</dbReference>
<feature type="region of interest" description="Disordered" evidence="2">
    <location>
        <begin position="1"/>
        <end position="42"/>
    </location>
</feature>
<keyword evidence="4" id="KW-1185">Reference proteome</keyword>
<dbReference type="InterPro" id="IPR037470">
    <property type="entry name" value="IVY1"/>
</dbReference>
<feature type="coiled-coil region" evidence="1">
    <location>
        <begin position="154"/>
        <end position="213"/>
    </location>
</feature>
<evidence type="ECO:0008006" key="5">
    <source>
        <dbReference type="Google" id="ProtNLM"/>
    </source>
</evidence>
<dbReference type="GO" id="GO:0000329">
    <property type="term" value="C:fungal-type vacuole membrane"/>
    <property type="evidence" value="ECO:0007669"/>
    <property type="project" value="InterPro"/>
</dbReference>
<feature type="compositionally biased region" description="Basic and acidic residues" evidence="2">
    <location>
        <begin position="348"/>
        <end position="357"/>
    </location>
</feature>
<dbReference type="AlphaFoldDB" id="A0AAD9FWG5"/>
<evidence type="ECO:0000256" key="1">
    <source>
        <dbReference type="SAM" id="Coils"/>
    </source>
</evidence>
<proteinExistence type="predicted"/>
<organism evidence="3 4">
    <name type="scientific">Papiliotrema laurentii</name>
    <name type="common">Cryptococcus laurentii</name>
    <dbReference type="NCBI Taxonomy" id="5418"/>
    <lineage>
        <taxon>Eukaryota</taxon>
        <taxon>Fungi</taxon>
        <taxon>Dikarya</taxon>
        <taxon>Basidiomycota</taxon>
        <taxon>Agaricomycotina</taxon>
        <taxon>Tremellomycetes</taxon>
        <taxon>Tremellales</taxon>
        <taxon>Rhynchogastremaceae</taxon>
        <taxon>Papiliotrema</taxon>
    </lineage>
</organism>
<dbReference type="GO" id="GO:0042144">
    <property type="term" value="P:vacuole fusion, non-autophagic"/>
    <property type="evidence" value="ECO:0007669"/>
    <property type="project" value="InterPro"/>
</dbReference>
<feature type="compositionally biased region" description="Polar residues" evidence="2">
    <location>
        <begin position="13"/>
        <end position="24"/>
    </location>
</feature>
<dbReference type="GO" id="GO:0005543">
    <property type="term" value="F:phospholipid binding"/>
    <property type="evidence" value="ECO:0007669"/>
    <property type="project" value="InterPro"/>
</dbReference>
<protein>
    <recommendedName>
        <fullName evidence="5">BAR domain-containing protein</fullName>
    </recommendedName>
</protein>
<dbReference type="Gene3D" id="1.20.1270.60">
    <property type="entry name" value="Arfaptin homology (AH) domain/BAR domain"/>
    <property type="match status" value="1"/>
</dbReference>
<dbReference type="Proteomes" id="UP001182556">
    <property type="component" value="Unassembled WGS sequence"/>
</dbReference>
<gene>
    <name evidence="3" type="ORF">DB88DRAFT_478178</name>
</gene>
<feature type="region of interest" description="Disordered" evidence="2">
    <location>
        <begin position="282"/>
        <end position="451"/>
    </location>
</feature>
<feature type="compositionally biased region" description="Polar residues" evidence="2">
    <location>
        <begin position="298"/>
        <end position="314"/>
    </location>
</feature>
<keyword evidence="1" id="KW-0175">Coiled coil</keyword>
<dbReference type="PANTHER" id="PTHR38407:SF1">
    <property type="entry name" value="PROTEIN IVY1"/>
    <property type="match status" value="1"/>
</dbReference>